<comment type="caution">
    <text evidence="2">The sequence shown here is derived from an EMBL/GenBank/DDBJ whole genome shotgun (WGS) entry which is preliminary data.</text>
</comment>
<dbReference type="Pfam" id="PF01636">
    <property type="entry name" value="APH"/>
    <property type="match status" value="1"/>
</dbReference>
<feature type="domain" description="Aminoglycoside phosphotransferase" evidence="1">
    <location>
        <begin position="79"/>
        <end position="283"/>
    </location>
</feature>
<dbReference type="AlphaFoldDB" id="A0A428SJD2"/>
<accession>A0A428SJD2</accession>
<evidence type="ECO:0000259" key="1">
    <source>
        <dbReference type="Pfam" id="PF01636"/>
    </source>
</evidence>
<gene>
    <name evidence="2" type="ORF">CEP52_014756</name>
</gene>
<dbReference type="PANTHER" id="PTHR21310">
    <property type="entry name" value="AMINOGLYCOSIDE PHOSPHOTRANSFERASE-RELATED-RELATED"/>
    <property type="match status" value="1"/>
</dbReference>
<dbReference type="SUPFAM" id="SSF56112">
    <property type="entry name" value="Protein kinase-like (PK-like)"/>
    <property type="match status" value="1"/>
</dbReference>
<proteinExistence type="predicted"/>
<dbReference type="InterPro" id="IPR051678">
    <property type="entry name" value="AGP_Transferase"/>
</dbReference>
<dbReference type="Gene3D" id="3.90.1200.10">
    <property type="match status" value="1"/>
</dbReference>
<sequence>MEEPDREVFGPLVDIPVESLILLASKIASQHLHVSCSDGRLAARISGSYNIIHIIELGSVRLVIRVPATGWGSRMTSTAAHAMESQAATMRLIRRKTTIPVPEIYALDTTDNNEIGAPYLCMSFMPGKPVSKVWFGHLDAVPQEELRLRILESLSRTMAQLSCLSFDKIGSIMEDGSGSTTIGPLYDWHDEDDCLQVVASGPFDSTSAFLKKHLILKPDGNEWDRAEAKVVTAALDCLLTCDTQPGFVLCHPDFDSQNVLVDDNGGITGLVDWDLAETMPRFVGYARYPGWITRDWDPLMYHWPKAKSEDSPASLERYRAYYNREIGKALDMQCDWGFTEKSHIAEAIWIAARQRPNRTEICRKLLEVVAGEDVLYNIGKGYYGEDQWNNLKANLKHLIS</sequence>
<dbReference type="EMBL" id="NKCK01000239">
    <property type="protein sequence ID" value="RSL89864.1"/>
    <property type="molecule type" value="Genomic_DNA"/>
</dbReference>
<dbReference type="InterPro" id="IPR002575">
    <property type="entry name" value="Aminoglycoside_PTrfase"/>
</dbReference>
<organism evidence="2 3">
    <name type="scientific">Fusarium oligoseptatum</name>
    <dbReference type="NCBI Taxonomy" id="2604345"/>
    <lineage>
        <taxon>Eukaryota</taxon>
        <taxon>Fungi</taxon>
        <taxon>Dikarya</taxon>
        <taxon>Ascomycota</taxon>
        <taxon>Pezizomycotina</taxon>
        <taxon>Sordariomycetes</taxon>
        <taxon>Hypocreomycetidae</taxon>
        <taxon>Hypocreales</taxon>
        <taxon>Nectriaceae</taxon>
        <taxon>Fusarium</taxon>
        <taxon>Fusarium solani species complex</taxon>
    </lineage>
</organism>
<dbReference type="Proteomes" id="UP000287144">
    <property type="component" value="Unassembled WGS sequence"/>
</dbReference>
<dbReference type="STRING" id="1325735.A0A428SJD2"/>
<evidence type="ECO:0000313" key="2">
    <source>
        <dbReference type="EMBL" id="RSL89864.1"/>
    </source>
</evidence>
<name>A0A428SJD2_9HYPO</name>
<dbReference type="InterPro" id="IPR011009">
    <property type="entry name" value="Kinase-like_dom_sf"/>
</dbReference>
<dbReference type="Gene3D" id="3.30.200.20">
    <property type="entry name" value="Phosphorylase Kinase, domain 1"/>
    <property type="match status" value="1"/>
</dbReference>
<protein>
    <recommendedName>
        <fullName evidence="1">Aminoglycoside phosphotransferase domain-containing protein</fullName>
    </recommendedName>
</protein>
<reference evidence="2 3" key="1">
    <citation type="submission" date="2017-06" db="EMBL/GenBank/DDBJ databases">
        <title>Comparative genomic analysis of Ambrosia Fusariam Clade fungi.</title>
        <authorList>
            <person name="Stajich J.E."/>
            <person name="Carrillo J."/>
            <person name="Kijimoto T."/>
            <person name="Eskalen A."/>
            <person name="O'Donnell K."/>
            <person name="Kasson M."/>
        </authorList>
    </citation>
    <scope>NUCLEOTIDE SEQUENCE [LARGE SCALE GENOMIC DNA]</scope>
    <source>
        <strain evidence="2 3">NRRL62579</strain>
    </source>
</reference>
<dbReference type="PANTHER" id="PTHR21310:SF51">
    <property type="entry name" value="AMINOGLYCOSIDE PHOSPHOTRANSFERASE DOMAIN-CONTAINING PROTEIN"/>
    <property type="match status" value="1"/>
</dbReference>
<evidence type="ECO:0000313" key="3">
    <source>
        <dbReference type="Proteomes" id="UP000287144"/>
    </source>
</evidence>
<keyword evidence="3" id="KW-1185">Reference proteome</keyword>